<evidence type="ECO:0000259" key="5">
    <source>
        <dbReference type="PROSITE" id="PS50850"/>
    </source>
</evidence>
<feature type="domain" description="Major facilitator superfamily (MFS) profile" evidence="5">
    <location>
        <begin position="322"/>
        <end position="509"/>
    </location>
</feature>
<dbReference type="SUPFAM" id="SSF103473">
    <property type="entry name" value="MFS general substrate transporter"/>
    <property type="match status" value="1"/>
</dbReference>
<dbReference type="InterPro" id="IPR036259">
    <property type="entry name" value="MFS_trans_sf"/>
</dbReference>
<dbReference type="InterPro" id="IPR020846">
    <property type="entry name" value="MFS_dom"/>
</dbReference>
<feature type="transmembrane region" description="Helical" evidence="4">
    <location>
        <begin position="479"/>
        <end position="501"/>
    </location>
</feature>
<dbReference type="GO" id="GO:0016020">
    <property type="term" value="C:membrane"/>
    <property type="evidence" value="ECO:0007669"/>
    <property type="project" value="UniProtKB-SubCell"/>
</dbReference>
<gene>
    <name evidence="6" type="ORF">TD95_003222</name>
</gene>
<evidence type="ECO:0000256" key="2">
    <source>
        <dbReference type="ARBA" id="ARBA00006727"/>
    </source>
</evidence>
<comment type="subcellular location">
    <subcellularLocation>
        <location evidence="1">Membrane</location>
        <topology evidence="1">Multi-pass membrane protein</topology>
    </subcellularLocation>
</comment>
<feature type="transmembrane region" description="Helical" evidence="4">
    <location>
        <begin position="413"/>
        <end position="430"/>
    </location>
</feature>
<evidence type="ECO:0000313" key="6">
    <source>
        <dbReference type="EMBL" id="KKA28492.1"/>
    </source>
</evidence>
<dbReference type="Proteomes" id="UP000033483">
    <property type="component" value="Unassembled WGS sequence"/>
</dbReference>
<keyword evidence="4" id="KW-0812">Transmembrane</keyword>
<dbReference type="Pfam" id="PF07690">
    <property type="entry name" value="MFS_1"/>
    <property type="match status" value="1"/>
</dbReference>
<dbReference type="PROSITE" id="PS50850">
    <property type="entry name" value="MFS"/>
    <property type="match status" value="1"/>
</dbReference>
<evidence type="ECO:0000256" key="3">
    <source>
        <dbReference type="SAM" id="MobiDB-lite"/>
    </source>
</evidence>
<evidence type="ECO:0000256" key="1">
    <source>
        <dbReference type="ARBA" id="ARBA00004141"/>
    </source>
</evidence>
<name>A0A0F4ZDA5_9PEZI</name>
<feature type="transmembrane region" description="Helical" evidence="4">
    <location>
        <begin position="451"/>
        <end position="473"/>
    </location>
</feature>
<evidence type="ECO:0000256" key="4">
    <source>
        <dbReference type="SAM" id="Phobius"/>
    </source>
</evidence>
<feature type="transmembrane region" description="Helical" evidence="4">
    <location>
        <begin position="217"/>
        <end position="237"/>
    </location>
</feature>
<dbReference type="PANTHER" id="PTHR11360">
    <property type="entry name" value="MONOCARBOXYLATE TRANSPORTER"/>
    <property type="match status" value="1"/>
</dbReference>
<accession>A0A0F4ZDA5</accession>
<dbReference type="Gene3D" id="1.20.1250.20">
    <property type="entry name" value="MFS general substrate transporter like domains"/>
    <property type="match status" value="1"/>
</dbReference>
<keyword evidence="4" id="KW-1133">Transmembrane helix</keyword>
<comment type="caution">
    <text evidence="6">The sequence shown here is derived from an EMBL/GenBank/DDBJ whole genome shotgun (WGS) entry which is preliminary data.</text>
</comment>
<dbReference type="OrthoDB" id="6509908at2759"/>
<organism evidence="6 7">
    <name type="scientific">Thielaviopsis punctulata</name>
    <dbReference type="NCBI Taxonomy" id="72032"/>
    <lineage>
        <taxon>Eukaryota</taxon>
        <taxon>Fungi</taxon>
        <taxon>Dikarya</taxon>
        <taxon>Ascomycota</taxon>
        <taxon>Pezizomycotina</taxon>
        <taxon>Sordariomycetes</taxon>
        <taxon>Hypocreomycetidae</taxon>
        <taxon>Microascales</taxon>
        <taxon>Ceratocystidaceae</taxon>
        <taxon>Thielaviopsis</taxon>
    </lineage>
</organism>
<feature type="transmembrane region" description="Helical" evidence="4">
    <location>
        <begin position="186"/>
        <end position="205"/>
    </location>
</feature>
<keyword evidence="4" id="KW-0472">Membrane</keyword>
<reference evidence="6 7" key="1">
    <citation type="submission" date="2015-03" db="EMBL/GenBank/DDBJ databases">
        <authorList>
            <person name="Radwan O."/>
            <person name="Al-Naeli F.A."/>
            <person name="Rendon G.A."/>
            <person name="Fields C."/>
        </authorList>
    </citation>
    <scope>NUCLEOTIDE SEQUENCE [LARGE SCALE GENOMIC DNA]</scope>
    <source>
        <strain evidence="6">CR-DP1</strain>
    </source>
</reference>
<feature type="transmembrane region" description="Helical" evidence="4">
    <location>
        <begin position="159"/>
        <end position="179"/>
    </location>
</feature>
<dbReference type="InterPro" id="IPR050327">
    <property type="entry name" value="Proton-linked_MCT"/>
</dbReference>
<dbReference type="InterPro" id="IPR011701">
    <property type="entry name" value="MFS"/>
</dbReference>
<feature type="transmembrane region" description="Helical" evidence="4">
    <location>
        <begin position="321"/>
        <end position="338"/>
    </location>
</feature>
<proteinExistence type="inferred from homology"/>
<dbReference type="AlphaFoldDB" id="A0A0F4ZDA5"/>
<feature type="transmembrane region" description="Helical" evidence="4">
    <location>
        <begin position="249"/>
        <end position="269"/>
    </location>
</feature>
<feature type="region of interest" description="Disordered" evidence="3">
    <location>
        <begin position="1"/>
        <end position="29"/>
    </location>
</feature>
<protein>
    <recommendedName>
        <fullName evidence="5">Major facilitator superfamily (MFS) profile domain-containing protein</fullName>
    </recommendedName>
</protein>
<feature type="transmembrane region" description="Helical" evidence="4">
    <location>
        <begin position="97"/>
        <end position="117"/>
    </location>
</feature>
<feature type="transmembrane region" description="Helical" evidence="4">
    <location>
        <begin position="281"/>
        <end position="300"/>
    </location>
</feature>
<feature type="transmembrane region" description="Helical" evidence="4">
    <location>
        <begin position="358"/>
        <end position="376"/>
    </location>
</feature>
<comment type="similarity">
    <text evidence="2">Belongs to the major facilitator superfamily. Monocarboxylate porter (TC 2.A.1.13) family.</text>
</comment>
<sequence>MADSKQDMNLGLDIKTTGLPSAPAQNQSHVSLNTAWSPATYKPTADSPASPALGIDKISASEIQLTKVEQAQASGESTQSELQSKIPTTPPDGGLKAWLQVLGAWCIYFNTWGMLFYPPISISDTSTSSASSNTLPGILSSFGAFQSYYNSSLLTTNTAFQISIIGSLQSFLTVFLGFIAGPIYDLGYATHLLYGGSFLVITGTVTQSLCKNLWQLLITQGVCIGVGAGCLSVLPVAIPSMWFSRRLPIANGIAATGSGVGGLVIPALFRAIQPDVGFRNAVLIIGLMNMTTLAVTLFVLATPKTVKARRAFIDKSAFTDVPYLCFLFACFMVFLGMYTPFTYVQSFSHDEHLANGKLGMYLLSILNGASIVGRIVPNFFSNRIGPMNMQIGATLVLAIAAFCLTAVNSLSSLLVVVIIYGFASGTFFAIQPTIYTRLVADKKYLGTRFGMAFSVMSFALLFGPPIAGALMRMSDYNAAWVWTGSVVSAGAGLIVVSRGFAHGWGPGKI</sequence>
<keyword evidence="7" id="KW-1185">Reference proteome</keyword>
<evidence type="ECO:0000313" key="7">
    <source>
        <dbReference type="Proteomes" id="UP000033483"/>
    </source>
</evidence>
<dbReference type="EMBL" id="LAEV01001304">
    <property type="protein sequence ID" value="KKA28492.1"/>
    <property type="molecule type" value="Genomic_DNA"/>
</dbReference>
<dbReference type="PANTHER" id="PTHR11360:SF234">
    <property type="entry name" value="MFS-TYPE TRANSPORTER DBAD-RELATED"/>
    <property type="match status" value="1"/>
</dbReference>
<dbReference type="GO" id="GO:0022857">
    <property type="term" value="F:transmembrane transporter activity"/>
    <property type="evidence" value="ECO:0007669"/>
    <property type="project" value="InterPro"/>
</dbReference>